<name>A0A0K2FHV7_9CAUD</name>
<evidence type="ECO:0000313" key="1">
    <source>
        <dbReference type="EMBL" id="ALA45448.1"/>
    </source>
</evidence>
<accession>A0A0K2FHV7</accession>
<dbReference type="GeneID" id="26798905"/>
<dbReference type="OrthoDB" id="10088at10239"/>
<evidence type="ECO:0000313" key="2">
    <source>
        <dbReference type="Proteomes" id="UP000201646"/>
    </source>
</evidence>
<dbReference type="EMBL" id="KT321316">
    <property type="protein sequence ID" value="ALA45448.1"/>
    <property type="molecule type" value="Genomic_DNA"/>
</dbReference>
<sequence>MADHSQDTTIPLRLRILRNLSDALETINPDTKNAQGEPLYRGSIFGEPIDLRGKVFRGRNKLGESDPDITVSILESPQQPDLSTQPIEGKSSHDRWELLIKGDIVDKKNVPTDNCHILMAAVKQCLQLERTRLTSPNPQLGSSNILSMQGAVDQLNVSPGIVRPSEENISPYSFFWLVLTLRIVEDRQDPYRIITAG</sequence>
<dbReference type="RefSeq" id="YP_009226440.1">
    <property type="nucleotide sequence ID" value="NC_029106.1"/>
</dbReference>
<organism evidence="1 2">
    <name type="scientific">Achromobacter phage phiAxp-2</name>
    <dbReference type="NCBI Taxonomy" id="1664246"/>
    <lineage>
        <taxon>Viruses</taxon>
        <taxon>Duplodnaviria</taxon>
        <taxon>Heunggongvirae</taxon>
        <taxon>Uroviricota</taxon>
        <taxon>Caudoviricetes</taxon>
        <taxon>Casjensviridae</taxon>
        <taxon>Fengtaivirus</taxon>
        <taxon>Fengtaivirus Axp2</taxon>
    </lineage>
</organism>
<dbReference type="KEGG" id="vg:26798905"/>
<protein>
    <submittedName>
        <fullName evidence="1">Uncharacterized protein</fullName>
    </submittedName>
</protein>
<gene>
    <name evidence="1" type="ORF">ADP64_000022</name>
</gene>
<keyword evidence="2" id="KW-1185">Reference proteome</keyword>
<reference evidence="1" key="1">
    <citation type="submission" date="2015-09" db="EMBL/GenBank/DDBJ databases">
        <authorList>
            <person name="Zhao X."/>
        </authorList>
    </citation>
    <scope>NUCLEOTIDE SEQUENCE</scope>
</reference>
<proteinExistence type="predicted"/>
<dbReference type="Proteomes" id="UP000201646">
    <property type="component" value="Segment"/>
</dbReference>